<keyword evidence="2" id="KW-1185">Reference proteome</keyword>
<dbReference type="AlphaFoldDB" id="A0A073J4S7"/>
<dbReference type="RefSeq" id="WP_037920553.1">
    <property type="nucleotide sequence ID" value="NZ_CP054599.1"/>
</dbReference>
<sequence>MLKPLFDTTITGWSGQTGLNARDNDAMQAFAQRLLATQLLCKDVIAAVQSCNRTGFWGGPDSRVPVSARRNDTLNMRMTARLWSVISTTRGRVAGLSVLDQSGQMVGQAHSTQSGAAHHAHISLSLADPNSGTVIGAVVFELDAAQF</sequence>
<evidence type="ECO:0000313" key="2">
    <source>
        <dbReference type="Proteomes" id="UP000027746"/>
    </source>
</evidence>
<name>A0A073J4S7_9RHOB</name>
<dbReference type="OrthoDB" id="9898276at2"/>
<comment type="caution">
    <text evidence="1">The sequence shown here is derived from an EMBL/GenBank/DDBJ whole genome shotgun (WGS) entry which is preliminary data.</text>
</comment>
<evidence type="ECO:0000313" key="1">
    <source>
        <dbReference type="EMBL" id="KEJ97603.1"/>
    </source>
</evidence>
<organism evidence="1 2">
    <name type="scientific">Pseudosulfitobacter pseudonitzschiae</name>
    <dbReference type="NCBI Taxonomy" id="1402135"/>
    <lineage>
        <taxon>Bacteria</taxon>
        <taxon>Pseudomonadati</taxon>
        <taxon>Pseudomonadota</taxon>
        <taxon>Alphaproteobacteria</taxon>
        <taxon>Rhodobacterales</taxon>
        <taxon>Roseobacteraceae</taxon>
        <taxon>Pseudosulfitobacter</taxon>
    </lineage>
</organism>
<proteinExistence type="predicted"/>
<dbReference type="Proteomes" id="UP000027746">
    <property type="component" value="Unassembled WGS sequence"/>
</dbReference>
<protein>
    <submittedName>
        <fullName evidence="1">Uncharacterized protein</fullName>
    </submittedName>
</protein>
<reference evidence="1 2" key="1">
    <citation type="submission" date="2014-01" db="EMBL/GenBank/DDBJ databases">
        <title>Sulfitobacter sp. H3 (MCCC 1A00686) Genome Sequencing.</title>
        <authorList>
            <person name="Lai Q."/>
            <person name="Hong Z."/>
        </authorList>
    </citation>
    <scope>NUCLEOTIDE SEQUENCE [LARGE SCALE GENOMIC DNA]</scope>
    <source>
        <strain evidence="1 2">H3</strain>
    </source>
</reference>
<dbReference type="GeneID" id="68870137"/>
<dbReference type="EMBL" id="JAMD01000001">
    <property type="protein sequence ID" value="KEJ97603.1"/>
    <property type="molecule type" value="Genomic_DNA"/>
</dbReference>
<gene>
    <name evidence="1" type="ORF">SUH3_01060</name>
</gene>
<accession>A0A073J4S7</accession>